<proteinExistence type="inferred from homology"/>
<dbReference type="AlphaFoldDB" id="A0A243W5M2"/>
<dbReference type="InterPro" id="IPR036388">
    <property type="entry name" value="WH-like_DNA-bd_sf"/>
</dbReference>
<sequence length="488" mass="56396">MSKREQKARSAGTKSTNCLAVKGTKSTKHRNRKHDKQGTESTKRNKKHEIQSCKRIGTGGEHPLKLVFLLSIVHLRHENSAIMQGNLFSEAQNPSKLLVQRNDLVNARFGFTTLEMRLFMAMLSRIRREDTEFHEVFIPVREIIALSGRRPSRNDYDQLERMCDKITSKKLTIRTSAPPRRRKRRVGEEDMGDFEKIPLMAYASYSSEHCALKVRFNDYVRDHLLQLNEGNFTQVELIQLLKLKSSHSFRIYWLLKQRGEYGERTFGVDELKCLLGLEEDYPKFSMFRIRVLKVAQRELAQTNLAFEFEEKNLTGMTGVQEIRFVFTKLKGKNSLPEPGGAETPKWMEALRAIEVSEASILAVGQRIELGHFDPDYVLFVIAELKKRKEAGKITTLAGYVVDAIKNDYKLPEYLVRLQKRQSVGQPKEKKAEPVIYLMTDVRAGYDLAVKRKQTIESFEEYLQRIYLAQGFQIEKNRLGIEAVVKRTS</sequence>
<organism evidence="4 5">
    <name type="scientific">Hymenobacter crusticola</name>
    <dbReference type="NCBI Taxonomy" id="1770526"/>
    <lineage>
        <taxon>Bacteria</taxon>
        <taxon>Pseudomonadati</taxon>
        <taxon>Bacteroidota</taxon>
        <taxon>Cytophagia</taxon>
        <taxon>Cytophagales</taxon>
        <taxon>Hymenobacteraceae</taxon>
        <taxon>Hymenobacter</taxon>
    </lineage>
</organism>
<dbReference type="EMBL" id="MTSE01000054">
    <property type="protein sequence ID" value="OUJ68177.1"/>
    <property type="molecule type" value="Genomic_DNA"/>
</dbReference>
<feature type="compositionally biased region" description="Basic and acidic residues" evidence="2">
    <location>
        <begin position="36"/>
        <end position="49"/>
    </location>
</feature>
<comment type="caution">
    <text evidence="4">The sequence shown here is derived from an EMBL/GenBank/DDBJ whole genome shotgun (WGS) entry which is preliminary data.</text>
</comment>
<evidence type="ECO:0000313" key="5">
    <source>
        <dbReference type="Proteomes" id="UP000194873"/>
    </source>
</evidence>
<reference evidence="4 5" key="1">
    <citation type="submission" date="2017-01" db="EMBL/GenBank/DDBJ databases">
        <title>A new Hymenobacter.</title>
        <authorList>
            <person name="Liang Y."/>
            <person name="Feng F."/>
        </authorList>
    </citation>
    <scope>NUCLEOTIDE SEQUENCE [LARGE SCALE GENOMIC DNA]</scope>
    <source>
        <strain evidence="4">MIMBbqt21</strain>
    </source>
</reference>
<gene>
    <name evidence="4" type="ORF">BXP70_28115</name>
</gene>
<dbReference type="Proteomes" id="UP000194873">
    <property type="component" value="Unassembled WGS sequence"/>
</dbReference>
<feature type="region of interest" description="Disordered" evidence="2">
    <location>
        <begin position="1"/>
        <end position="49"/>
    </location>
</feature>
<dbReference type="Gene3D" id="1.10.10.10">
    <property type="entry name" value="Winged helix-like DNA-binding domain superfamily/Winged helix DNA-binding domain"/>
    <property type="match status" value="2"/>
</dbReference>
<evidence type="ECO:0000256" key="2">
    <source>
        <dbReference type="SAM" id="MobiDB-lite"/>
    </source>
</evidence>
<evidence type="ECO:0000256" key="1">
    <source>
        <dbReference type="ARBA" id="ARBA00038283"/>
    </source>
</evidence>
<keyword evidence="5" id="KW-1185">Reference proteome</keyword>
<dbReference type="Pfam" id="PF21205">
    <property type="entry name" value="Rep3_C"/>
    <property type="match status" value="1"/>
</dbReference>
<dbReference type="SUPFAM" id="SSF46785">
    <property type="entry name" value="Winged helix' DNA-binding domain"/>
    <property type="match status" value="2"/>
</dbReference>
<dbReference type="OrthoDB" id="865739at2"/>
<protein>
    <recommendedName>
        <fullName evidence="3">Initiator Rep protein WH1 domain-containing protein</fullName>
    </recommendedName>
</protein>
<feature type="compositionally biased region" description="Basic residues" evidence="2">
    <location>
        <begin position="25"/>
        <end position="35"/>
    </location>
</feature>
<dbReference type="InterPro" id="IPR036390">
    <property type="entry name" value="WH_DNA-bd_sf"/>
</dbReference>
<dbReference type="GO" id="GO:0006270">
    <property type="term" value="P:DNA replication initiation"/>
    <property type="evidence" value="ECO:0007669"/>
    <property type="project" value="InterPro"/>
</dbReference>
<feature type="domain" description="Initiator Rep protein WH1" evidence="3">
    <location>
        <begin position="98"/>
        <end position="256"/>
    </location>
</feature>
<dbReference type="GO" id="GO:0003887">
    <property type="term" value="F:DNA-directed DNA polymerase activity"/>
    <property type="evidence" value="ECO:0007669"/>
    <property type="project" value="InterPro"/>
</dbReference>
<evidence type="ECO:0000313" key="4">
    <source>
        <dbReference type="EMBL" id="OUJ68177.1"/>
    </source>
</evidence>
<comment type="similarity">
    <text evidence="1">Belongs to the initiator RepB protein family.</text>
</comment>
<name>A0A243W5M2_9BACT</name>
<dbReference type="Pfam" id="PF01051">
    <property type="entry name" value="Rep3_N"/>
    <property type="match status" value="1"/>
</dbReference>
<accession>A0A243W5M2</accession>
<evidence type="ECO:0000259" key="3">
    <source>
        <dbReference type="Pfam" id="PF01051"/>
    </source>
</evidence>
<dbReference type="InterPro" id="IPR000525">
    <property type="entry name" value="Initiator_Rep_WH1"/>
</dbReference>